<feature type="region of interest" description="Disordered" evidence="1">
    <location>
        <begin position="218"/>
        <end position="238"/>
    </location>
</feature>
<dbReference type="InterPro" id="IPR050426">
    <property type="entry name" value="Glycosyltransferase_28"/>
</dbReference>
<dbReference type="Proteomes" id="UP001153365">
    <property type="component" value="Unassembled WGS sequence"/>
</dbReference>
<dbReference type="SUPFAM" id="SSF53756">
    <property type="entry name" value="UDP-Glycosyltransferase/glycogen phosphorylase"/>
    <property type="match status" value="1"/>
</dbReference>
<gene>
    <name evidence="3" type="ORF">PPACK8108_LOCUS5626</name>
</gene>
<dbReference type="Pfam" id="PF03033">
    <property type="entry name" value="Glyco_transf_28"/>
    <property type="match status" value="1"/>
</dbReference>
<proteinExistence type="predicted"/>
<evidence type="ECO:0000313" key="4">
    <source>
        <dbReference type="Proteomes" id="UP001153365"/>
    </source>
</evidence>
<dbReference type="InterPro" id="IPR004276">
    <property type="entry name" value="GlycoTrans_28_N"/>
</dbReference>
<organism evidence="3 4">
    <name type="scientific">Phakopsora pachyrhizi</name>
    <name type="common">Asian soybean rust disease fungus</name>
    <dbReference type="NCBI Taxonomy" id="170000"/>
    <lineage>
        <taxon>Eukaryota</taxon>
        <taxon>Fungi</taxon>
        <taxon>Dikarya</taxon>
        <taxon>Basidiomycota</taxon>
        <taxon>Pucciniomycotina</taxon>
        <taxon>Pucciniomycetes</taxon>
        <taxon>Pucciniales</taxon>
        <taxon>Phakopsoraceae</taxon>
        <taxon>Phakopsora</taxon>
    </lineage>
</organism>
<dbReference type="GO" id="GO:0008194">
    <property type="term" value="F:UDP-glycosyltransferase activity"/>
    <property type="evidence" value="ECO:0007669"/>
    <property type="project" value="TreeGrafter"/>
</dbReference>
<dbReference type="EMBL" id="CALTRL010001083">
    <property type="protein sequence ID" value="CAH7670879.1"/>
    <property type="molecule type" value="Genomic_DNA"/>
</dbReference>
<dbReference type="GO" id="GO:0016758">
    <property type="term" value="F:hexosyltransferase activity"/>
    <property type="evidence" value="ECO:0007669"/>
    <property type="project" value="InterPro"/>
</dbReference>
<evidence type="ECO:0000313" key="3">
    <source>
        <dbReference type="EMBL" id="CAH7670879.1"/>
    </source>
</evidence>
<accession>A0AAV0ARB0</accession>
<dbReference type="AlphaFoldDB" id="A0AAV0ARB0"/>
<reference evidence="3" key="1">
    <citation type="submission" date="2022-06" db="EMBL/GenBank/DDBJ databases">
        <authorList>
            <consortium name="SYNGENTA / RWTH Aachen University"/>
        </authorList>
    </citation>
    <scope>NUCLEOTIDE SEQUENCE</scope>
</reference>
<evidence type="ECO:0000259" key="2">
    <source>
        <dbReference type="Pfam" id="PF03033"/>
    </source>
</evidence>
<feature type="domain" description="Glycosyltransferase family 28 N-terminal" evidence="2">
    <location>
        <begin position="23"/>
        <end position="143"/>
    </location>
</feature>
<comment type="caution">
    <text evidence="3">The sequence shown here is derived from an EMBL/GenBank/DDBJ whole genome shotgun (WGS) entry which is preliminary data.</text>
</comment>
<dbReference type="Gene3D" id="3.40.50.2000">
    <property type="entry name" value="Glycogen Phosphorylase B"/>
    <property type="match status" value="2"/>
</dbReference>
<dbReference type="GO" id="GO:0005975">
    <property type="term" value="P:carbohydrate metabolic process"/>
    <property type="evidence" value="ECO:0007669"/>
    <property type="project" value="InterPro"/>
</dbReference>
<protein>
    <recommendedName>
        <fullName evidence="2">Glycosyltransferase family 28 N-terminal domain-containing protein</fullName>
    </recommendedName>
</protein>
<sequence>MFESTSSSFLTFKPKESPHITSLTKGSIGDAQPYITLFQTLKKDGNTCRIASHGEYKPWIEGYGIEFVEIGGSPAELIKICVDNGMFTLALIREGLRKLWGWLDNLLVSFYKACKAIDLLIESPLTMSGIHIAEVLEILYTVFDQVFWSAISGQINRWRKQTLGLRLTSYEKLESHKVPFLYNFSQTIVPSPLDWFEWVHITGYWLLDKGMTSDGKDGEKSAICSKESVGDAEDSVDGPIKEERKKWVPEPGLVQFIEKANNESKKNVYIGFGSIVVPNPEEMTRTIVEAIKKADVYAIVTKEWSDQLKNPSKQPEKTAVDERKNLETAVTDVNGSKTNQKHLEIKDIDHNREAKKSVRGFGVCQIVN</sequence>
<keyword evidence="4" id="KW-1185">Reference proteome</keyword>
<dbReference type="GO" id="GO:0016125">
    <property type="term" value="P:sterol metabolic process"/>
    <property type="evidence" value="ECO:0007669"/>
    <property type="project" value="TreeGrafter"/>
</dbReference>
<dbReference type="PANTHER" id="PTHR48050">
    <property type="entry name" value="STEROL 3-BETA-GLUCOSYLTRANSFERASE"/>
    <property type="match status" value="1"/>
</dbReference>
<evidence type="ECO:0000256" key="1">
    <source>
        <dbReference type="SAM" id="MobiDB-lite"/>
    </source>
</evidence>
<dbReference type="PANTHER" id="PTHR48050:SF25">
    <property type="entry name" value="STEROL 3-BETA-GLUCOSYLTRANSFERASE"/>
    <property type="match status" value="1"/>
</dbReference>
<name>A0AAV0ARB0_PHAPC</name>